<feature type="transmembrane region" description="Helical" evidence="1">
    <location>
        <begin position="94"/>
        <end position="114"/>
    </location>
</feature>
<evidence type="ECO:0000256" key="1">
    <source>
        <dbReference type="SAM" id="Phobius"/>
    </source>
</evidence>
<organism evidence="2 3">
    <name type="scientific">Dendrothele bispora (strain CBS 962.96)</name>
    <dbReference type="NCBI Taxonomy" id="1314807"/>
    <lineage>
        <taxon>Eukaryota</taxon>
        <taxon>Fungi</taxon>
        <taxon>Dikarya</taxon>
        <taxon>Basidiomycota</taxon>
        <taxon>Agaricomycotina</taxon>
        <taxon>Agaricomycetes</taxon>
        <taxon>Agaricomycetidae</taxon>
        <taxon>Agaricales</taxon>
        <taxon>Agaricales incertae sedis</taxon>
        <taxon>Dendrothele</taxon>
    </lineage>
</organism>
<dbReference type="OrthoDB" id="3038990at2759"/>
<dbReference type="Proteomes" id="UP000297245">
    <property type="component" value="Unassembled WGS sequence"/>
</dbReference>
<reference evidence="2 3" key="1">
    <citation type="journal article" date="2019" name="Nat. Ecol. Evol.">
        <title>Megaphylogeny resolves global patterns of mushroom evolution.</title>
        <authorList>
            <person name="Varga T."/>
            <person name="Krizsan K."/>
            <person name="Foldi C."/>
            <person name="Dima B."/>
            <person name="Sanchez-Garcia M."/>
            <person name="Sanchez-Ramirez S."/>
            <person name="Szollosi G.J."/>
            <person name="Szarkandi J.G."/>
            <person name="Papp V."/>
            <person name="Albert L."/>
            <person name="Andreopoulos W."/>
            <person name="Angelini C."/>
            <person name="Antonin V."/>
            <person name="Barry K.W."/>
            <person name="Bougher N.L."/>
            <person name="Buchanan P."/>
            <person name="Buyck B."/>
            <person name="Bense V."/>
            <person name="Catcheside P."/>
            <person name="Chovatia M."/>
            <person name="Cooper J."/>
            <person name="Damon W."/>
            <person name="Desjardin D."/>
            <person name="Finy P."/>
            <person name="Geml J."/>
            <person name="Haridas S."/>
            <person name="Hughes K."/>
            <person name="Justo A."/>
            <person name="Karasinski D."/>
            <person name="Kautmanova I."/>
            <person name="Kiss B."/>
            <person name="Kocsube S."/>
            <person name="Kotiranta H."/>
            <person name="LaButti K.M."/>
            <person name="Lechner B.E."/>
            <person name="Liimatainen K."/>
            <person name="Lipzen A."/>
            <person name="Lukacs Z."/>
            <person name="Mihaltcheva S."/>
            <person name="Morgado L.N."/>
            <person name="Niskanen T."/>
            <person name="Noordeloos M.E."/>
            <person name="Ohm R.A."/>
            <person name="Ortiz-Santana B."/>
            <person name="Ovrebo C."/>
            <person name="Racz N."/>
            <person name="Riley R."/>
            <person name="Savchenko A."/>
            <person name="Shiryaev A."/>
            <person name="Soop K."/>
            <person name="Spirin V."/>
            <person name="Szebenyi C."/>
            <person name="Tomsovsky M."/>
            <person name="Tulloss R.E."/>
            <person name="Uehling J."/>
            <person name="Grigoriev I.V."/>
            <person name="Vagvolgyi C."/>
            <person name="Papp T."/>
            <person name="Martin F.M."/>
            <person name="Miettinen O."/>
            <person name="Hibbett D.S."/>
            <person name="Nagy L.G."/>
        </authorList>
    </citation>
    <scope>NUCLEOTIDE SEQUENCE [LARGE SCALE GENOMIC DNA]</scope>
    <source>
        <strain evidence="2 3">CBS 962.96</strain>
    </source>
</reference>
<evidence type="ECO:0000313" key="2">
    <source>
        <dbReference type="EMBL" id="THU97705.1"/>
    </source>
</evidence>
<sequence>MALWDFLVHLEDDFLILFKKASAIPTIAYIISRFVFPIDPLALYYGYAVVDAISTTKCKAINYVMLTFLFISVSSTTLLFFLRLKALYDHNQTVIRIFFCLWLITVGCSVMMFWSGEIAHFPDPVTHDPVCIYSTFNLKPGSFPLDAVLVHDTCVFIAVSCRLYPNSYFEMALANRQNTRSDFNLHLTKTMSKTREFISGRHLPAFSKALLRNGQIYYLISLCASVVTSLFLYIPFFSIPGMKGTPGIRIMLIIPHVTIVNAMACRAFRQVRAGRRCENPVTCSTSAGSLNSQRCGGRGPTCHVHQTVDIHLDGTPTPRDRAAFTSGLSRMHHRSTVSELSPPSRTLNL</sequence>
<protein>
    <submittedName>
        <fullName evidence="2">Uncharacterized protein</fullName>
    </submittedName>
</protein>
<keyword evidence="1" id="KW-0472">Membrane</keyword>
<proteinExistence type="predicted"/>
<feature type="transmembrane region" description="Helical" evidence="1">
    <location>
        <begin position="248"/>
        <end position="268"/>
    </location>
</feature>
<dbReference type="EMBL" id="ML179150">
    <property type="protein sequence ID" value="THU97705.1"/>
    <property type="molecule type" value="Genomic_DNA"/>
</dbReference>
<evidence type="ECO:0000313" key="3">
    <source>
        <dbReference type="Proteomes" id="UP000297245"/>
    </source>
</evidence>
<name>A0A4V6T5G8_DENBC</name>
<feature type="transmembrane region" description="Helical" evidence="1">
    <location>
        <begin position="27"/>
        <end position="48"/>
    </location>
</feature>
<dbReference type="AlphaFoldDB" id="A0A4V6T5G8"/>
<accession>A0A4V6T5G8</accession>
<gene>
    <name evidence="2" type="ORF">K435DRAFT_662309</name>
</gene>
<keyword evidence="1" id="KW-1133">Transmembrane helix</keyword>
<keyword evidence="1" id="KW-0812">Transmembrane</keyword>
<feature type="transmembrane region" description="Helical" evidence="1">
    <location>
        <begin position="60"/>
        <end position="82"/>
    </location>
</feature>
<feature type="transmembrane region" description="Helical" evidence="1">
    <location>
        <begin position="216"/>
        <end position="236"/>
    </location>
</feature>
<keyword evidence="3" id="KW-1185">Reference proteome</keyword>